<keyword evidence="7 15" id="KW-0547">Nucleotide-binding</keyword>
<evidence type="ECO:0000256" key="16">
    <source>
        <dbReference type="SAM" id="MobiDB-lite"/>
    </source>
</evidence>
<keyword evidence="3" id="KW-0723">Serine/threonine-protein kinase</keyword>
<dbReference type="FunFam" id="1.10.510.10:FF:000161">
    <property type="entry name" value="Wall-associated receptor kinase-like 20"/>
    <property type="match status" value="1"/>
</dbReference>
<sequence length="696" mass="76374">MNFHHLIPKLLILIITQIRWTNSEGFYDTCSRSFSCGTISGIQYPFRRHQDPPECGYPGFELNCDQNNLPTINITNITYRVLGIDPATQILKLVRGDMINSCPQDLVNTTINHQLFDYTPSYMNISFLIGCPIPFDVEGMISSFFCTNIGINPVILVPGATGPGVCKTSVVIPSPVGFTGLVEVLQDGFEVKWKVDPGPCADCIRSGGLCVSDISRLATTCACPEPPLLADTCSNSKVNKTDVGLSPPSSTSSPTSTGSSKTSSLSIVLPIVGAVIAGVGIGWAIFVCRQRRKKRTINEASAAQTESKAILTKFSSKRLTSDDSNFTSSIPSFPTPRTSETSREFGKSSYFGAQVFTYEELEIATDNFNNSREIGDGGFGTVYYGKLLDGREVAVKRLYENNFKRMEQFMNEVKILTGLDHDHLVKLYGCTSKRSRELLLVYEYIPNGTVADHLHGKLANSSSSLFSWSVRFNIAIQTADAIAYLHQSGIIHRDVKTTNILVDKSFQVKVADFGLSRLFQNVTHVSTAPQGTPGYVDPEYYQCYHLTDKSDVYSFGVVLVELISSLQAVDTSRHRLDINLANMAVTKIQNHKLDELVDKSIGFETNGQVRRTTALVAELAFRCLQQQKDMRPTMKEVLETLQGIQNDDLNTQKPEVVDIVVDDGGLLKGQHTEPASPESGITNKLVASSVPNSSSG</sequence>
<protein>
    <recommendedName>
        <fullName evidence="2">non-specific serine/threonine protein kinase</fullName>
        <ecNumber evidence="2">2.7.11.1</ecNumber>
    </recommendedName>
</protein>
<gene>
    <name evidence="20" type="ORF">HannXRQ_Chr11g0330691</name>
</gene>
<feature type="chain" id="PRO_5012716136" description="non-specific serine/threonine protein kinase" evidence="18">
    <location>
        <begin position="24"/>
        <end position="696"/>
    </location>
</feature>
<dbReference type="GO" id="GO:0005524">
    <property type="term" value="F:ATP binding"/>
    <property type="evidence" value="ECO:0007669"/>
    <property type="project" value="UniProtKB-UniRule"/>
</dbReference>
<evidence type="ECO:0000256" key="15">
    <source>
        <dbReference type="PROSITE-ProRule" id="PRU10141"/>
    </source>
</evidence>
<feature type="region of interest" description="Disordered" evidence="16">
    <location>
        <begin position="242"/>
        <end position="262"/>
    </location>
</feature>
<dbReference type="InterPro" id="IPR017441">
    <property type="entry name" value="Protein_kinase_ATP_BS"/>
</dbReference>
<evidence type="ECO:0000313" key="21">
    <source>
        <dbReference type="Proteomes" id="UP000215914"/>
    </source>
</evidence>
<dbReference type="Proteomes" id="UP000215914">
    <property type="component" value="Chromosome 11"/>
</dbReference>
<dbReference type="Pfam" id="PF07714">
    <property type="entry name" value="PK_Tyr_Ser-Thr"/>
    <property type="match status" value="1"/>
</dbReference>
<evidence type="ECO:0000256" key="5">
    <source>
        <dbReference type="ARBA" id="ARBA00022692"/>
    </source>
</evidence>
<evidence type="ECO:0000256" key="7">
    <source>
        <dbReference type="ARBA" id="ARBA00022741"/>
    </source>
</evidence>
<dbReference type="InParanoid" id="A0A251T8P1"/>
<dbReference type="InterPro" id="IPR032872">
    <property type="entry name" value="WAK_assoc_C"/>
</dbReference>
<feature type="region of interest" description="Disordered" evidence="16">
    <location>
        <begin position="668"/>
        <end position="696"/>
    </location>
</feature>
<keyword evidence="8" id="KW-0418">Kinase</keyword>
<dbReference type="Pfam" id="PF13947">
    <property type="entry name" value="GUB_WAK_bind"/>
    <property type="match status" value="1"/>
</dbReference>
<dbReference type="PROSITE" id="PS00108">
    <property type="entry name" value="PROTEIN_KINASE_ST"/>
    <property type="match status" value="1"/>
</dbReference>
<evidence type="ECO:0000256" key="1">
    <source>
        <dbReference type="ARBA" id="ARBA00004167"/>
    </source>
</evidence>
<keyword evidence="10 17" id="KW-1133">Transmembrane helix</keyword>
<organism evidence="20 21">
    <name type="scientific">Helianthus annuus</name>
    <name type="common">Common sunflower</name>
    <dbReference type="NCBI Taxonomy" id="4232"/>
    <lineage>
        <taxon>Eukaryota</taxon>
        <taxon>Viridiplantae</taxon>
        <taxon>Streptophyta</taxon>
        <taxon>Embryophyta</taxon>
        <taxon>Tracheophyta</taxon>
        <taxon>Spermatophyta</taxon>
        <taxon>Magnoliopsida</taxon>
        <taxon>eudicotyledons</taxon>
        <taxon>Gunneridae</taxon>
        <taxon>Pentapetalae</taxon>
        <taxon>asterids</taxon>
        <taxon>campanulids</taxon>
        <taxon>Asterales</taxon>
        <taxon>Asteraceae</taxon>
        <taxon>Asteroideae</taxon>
        <taxon>Heliantheae alliance</taxon>
        <taxon>Heliantheae</taxon>
        <taxon>Helianthus</taxon>
    </lineage>
</organism>
<evidence type="ECO:0000259" key="19">
    <source>
        <dbReference type="PROSITE" id="PS50011"/>
    </source>
</evidence>
<evidence type="ECO:0000256" key="9">
    <source>
        <dbReference type="ARBA" id="ARBA00022840"/>
    </source>
</evidence>
<keyword evidence="9 15" id="KW-0067">ATP-binding</keyword>
<comment type="subcellular location">
    <subcellularLocation>
        <location evidence="1">Membrane</location>
        <topology evidence="1">Single-pass membrane protein</topology>
    </subcellularLocation>
</comment>
<feature type="domain" description="Protein kinase" evidence="19">
    <location>
        <begin position="368"/>
        <end position="644"/>
    </location>
</feature>
<evidence type="ECO:0000313" key="20">
    <source>
        <dbReference type="EMBL" id="OTG07458.1"/>
    </source>
</evidence>
<dbReference type="PROSITE" id="PS50011">
    <property type="entry name" value="PROTEIN_KINASE_DOM"/>
    <property type="match status" value="1"/>
</dbReference>
<evidence type="ECO:0000256" key="17">
    <source>
        <dbReference type="SAM" id="Phobius"/>
    </source>
</evidence>
<dbReference type="Pfam" id="PF14380">
    <property type="entry name" value="WAK_assoc"/>
    <property type="match status" value="1"/>
</dbReference>
<dbReference type="GO" id="GO:0004674">
    <property type="term" value="F:protein serine/threonine kinase activity"/>
    <property type="evidence" value="ECO:0007669"/>
    <property type="project" value="UniProtKB-KW"/>
</dbReference>
<dbReference type="InterPro" id="IPR011009">
    <property type="entry name" value="Kinase-like_dom_sf"/>
</dbReference>
<evidence type="ECO:0000256" key="11">
    <source>
        <dbReference type="ARBA" id="ARBA00023136"/>
    </source>
</evidence>
<evidence type="ECO:0000256" key="13">
    <source>
        <dbReference type="ARBA" id="ARBA00047899"/>
    </source>
</evidence>
<evidence type="ECO:0000256" key="6">
    <source>
        <dbReference type="ARBA" id="ARBA00022729"/>
    </source>
</evidence>
<dbReference type="InterPro" id="IPR000719">
    <property type="entry name" value="Prot_kinase_dom"/>
</dbReference>
<dbReference type="GO" id="GO:0030247">
    <property type="term" value="F:polysaccharide binding"/>
    <property type="evidence" value="ECO:0007669"/>
    <property type="project" value="InterPro"/>
</dbReference>
<dbReference type="EC" id="2.7.11.1" evidence="2"/>
<dbReference type="PANTHER" id="PTHR46008">
    <property type="entry name" value="LEAF RUST 10 DISEASE-RESISTANCE LOCUS RECEPTOR-LIKE PROTEIN KINASE-LIKE 1.4"/>
    <property type="match status" value="1"/>
</dbReference>
<keyword evidence="12" id="KW-0325">Glycoprotein</keyword>
<dbReference type="SMART" id="SM00220">
    <property type="entry name" value="S_TKc"/>
    <property type="match status" value="1"/>
</dbReference>
<evidence type="ECO:0000256" key="3">
    <source>
        <dbReference type="ARBA" id="ARBA00022527"/>
    </source>
</evidence>
<dbReference type="PROSITE" id="PS00107">
    <property type="entry name" value="PROTEIN_KINASE_ATP"/>
    <property type="match status" value="1"/>
</dbReference>
<evidence type="ECO:0000256" key="18">
    <source>
        <dbReference type="SAM" id="SignalP"/>
    </source>
</evidence>
<dbReference type="AlphaFoldDB" id="A0A251T8P1"/>
<dbReference type="Gene3D" id="3.30.200.20">
    <property type="entry name" value="Phosphorylase Kinase, domain 1"/>
    <property type="match status" value="1"/>
</dbReference>
<name>A0A251T8P1_HELAN</name>
<dbReference type="OMA" id="ANGECLT"/>
<dbReference type="GO" id="GO:0005886">
    <property type="term" value="C:plasma membrane"/>
    <property type="evidence" value="ECO:0007669"/>
    <property type="project" value="UniProtKB-ARBA"/>
</dbReference>
<proteinExistence type="predicted"/>
<evidence type="ECO:0000256" key="2">
    <source>
        <dbReference type="ARBA" id="ARBA00012513"/>
    </source>
</evidence>
<reference evidence="21" key="1">
    <citation type="journal article" date="2017" name="Nature">
        <title>The sunflower genome provides insights into oil metabolism, flowering and Asterid evolution.</title>
        <authorList>
            <person name="Badouin H."/>
            <person name="Gouzy J."/>
            <person name="Grassa C.J."/>
            <person name="Murat F."/>
            <person name="Staton S.E."/>
            <person name="Cottret L."/>
            <person name="Lelandais-Briere C."/>
            <person name="Owens G.L."/>
            <person name="Carrere S."/>
            <person name="Mayjonade B."/>
            <person name="Legrand L."/>
            <person name="Gill N."/>
            <person name="Kane N.C."/>
            <person name="Bowers J.E."/>
            <person name="Hubner S."/>
            <person name="Bellec A."/>
            <person name="Berard A."/>
            <person name="Berges H."/>
            <person name="Blanchet N."/>
            <person name="Boniface M.C."/>
            <person name="Brunel D."/>
            <person name="Catrice O."/>
            <person name="Chaidir N."/>
            <person name="Claudel C."/>
            <person name="Donnadieu C."/>
            <person name="Faraut T."/>
            <person name="Fievet G."/>
            <person name="Helmstetter N."/>
            <person name="King M."/>
            <person name="Knapp S.J."/>
            <person name="Lai Z."/>
            <person name="Le Paslier M.C."/>
            <person name="Lippi Y."/>
            <person name="Lorenzon L."/>
            <person name="Mandel J.R."/>
            <person name="Marage G."/>
            <person name="Marchand G."/>
            <person name="Marquand E."/>
            <person name="Bret-Mestries E."/>
            <person name="Morien E."/>
            <person name="Nambeesan S."/>
            <person name="Nguyen T."/>
            <person name="Pegot-Espagnet P."/>
            <person name="Pouilly N."/>
            <person name="Raftis F."/>
            <person name="Sallet E."/>
            <person name="Schiex T."/>
            <person name="Thomas J."/>
            <person name="Vandecasteele C."/>
            <person name="Vares D."/>
            <person name="Vear F."/>
            <person name="Vautrin S."/>
            <person name="Crespi M."/>
            <person name="Mangin B."/>
            <person name="Burke J.M."/>
            <person name="Salse J."/>
            <person name="Munos S."/>
            <person name="Vincourt P."/>
            <person name="Rieseberg L.H."/>
            <person name="Langlade N.B."/>
        </authorList>
    </citation>
    <scope>NUCLEOTIDE SEQUENCE [LARGE SCALE GENOMIC DNA]</scope>
    <source>
        <strain evidence="21">cv. SF193</strain>
    </source>
</reference>
<keyword evidence="4" id="KW-0808">Transferase</keyword>
<keyword evidence="20" id="KW-0430">Lectin</keyword>
<feature type="compositionally biased region" description="Polar residues" evidence="16">
    <location>
        <begin position="679"/>
        <end position="696"/>
    </location>
</feature>
<dbReference type="InterPro" id="IPR025287">
    <property type="entry name" value="WAK_GUB"/>
</dbReference>
<dbReference type="SUPFAM" id="SSF56112">
    <property type="entry name" value="Protein kinase-like (PK-like)"/>
    <property type="match status" value="1"/>
</dbReference>
<evidence type="ECO:0000256" key="10">
    <source>
        <dbReference type="ARBA" id="ARBA00022989"/>
    </source>
</evidence>
<feature type="signal peptide" evidence="18">
    <location>
        <begin position="1"/>
        <end position="23"/>
    </location>
</feature>
<feature type="compositionally biased region" description="Low complexity" evidence="16">
    <location>
        <begin position="244"/>
        <end position="262"/>
    </location>
</feature>
<keyword evidence="5 17" id="KW-0812">Transmembrane</keyword>
<evidence type="ECO:0000256" key="14">
    <source>
        <dbReference type="ARBA" id="ARBA00048679"/>
    </source>
</evidence>
<evidence type="ECO:0000256" key="12">
    <source>
        <dbReference type="ARBA" id="ARBA00023180"/>
    </source>
</evidence>
<dbReference type="Gene3D" id="1.10.510.10">
    <property type="entry name" value="Transferase(Phosphotransferase) domain 1"/>
    <property type="match status" value="1"/>
</dbReference>
<dbReference type="InterPro" id="IPR001245">
    <property type="entry name" value="Ser-Thr/Tyr_kinase_cat_dom"/>
</dbReference>
<comment type="catalytic activity">
    <reaction evidence="13">
        <text>L-threonyl-[protein] + ATP = O-phospho-L-threonyl-[protein] + ADP + H(+)</text>
        <dbReference type="Rhea" id="RHEA:46608"/>
        <dbReference type="Rhea" id="RHEA-COMP:11060"/>
        <dbReference type="Rhea" id="RHEA-COMP:11605"/>
        <dbReference type="ChEBI" id="CHEBI:15378"/>
        <dbReference type="ChEBI" id="CHEBI:30013"/>
        <dbReference type="ChEBI" id="CHEBI:30616"/>
        <dbReference type="ChEBI" id="CHEBI:61977"/>
        <dbReference type="ChEBI" id="CHEBI:456216"/>
        <dbReference type="EC" id="2.7.11.1"/>
    </reaction>
</comment>
<feature type="binding site" evidence="15">
    <location>
        <position position="396"/>
    </location>
    <ligand>
        <name>ATP</name>
        <dbReference type="ChEBI" id="CHEBI:30616"/>
    </ligand>
</feature>
<dbReference type="InterPro" id="IPR008271">
    <property type="entry name" value="Ser/Thr_kinase_AS"/>
</dbReference>
<feature type="transmembrane region" description="Helical" evidence="17">
    <location>
        <begin position="267"/>
        <end position="288"/>
    </location>
</feature>
<evidence type="ECO:0000256" key="4">
    <source>
        <dbReference type="ARBA" id="ARBA00022679"/>
    </source>
</evidence>
<comment type="catalytic activity">
    <reaction evidence="14">
        <text>L-seryl-[protein] + ATP = O-phospho-L-seryl-[protein] + ADP + H(+)</text>
        <dbReference type="Rhea" id="RHEA:17989"/>
        <dbReference type="Rhea" id="RHEA-COMP:9863"/>
        <dbReference type="Rhea" id="RHEA-COMP:11604"/>
        <dbReference type="ChEBI" id="CHEBI:15378"/>
        <dbReference type="ChEBI" id="CHEBI:29999"/>
        <dbReference type="ChEBI" id="CHEBI:30616"/>
        <dbReference type="ChEBI" id="CHEBI:83421"/>
        <dbReference type="ChEBI" id="CHEBI:456216"/>
        <dbReference type="EC" id="2.7.11.1"/>
    </reaction>
</comment>
<keyword evidence="6 18" id="KW-0732">Signal</keyword>
<dbReference type="FunCoup" id="A0A251T8P1">
    <property type="interactions" value="421"/>
</dbReference>
<accession>A0A251T8P1</accession>
<keyword evidence="11 17" id="KW-0472">Membrane</keyword>
<dbReference type="PANTHER" id="PTHR46008:SF38">
    <property type="entry name" value="CONCANAVALIN A-LIKE LECTIN_GLUCANASE DOMAIN-CONTAINING PROTEIN-RELATED"/>
    <property type="match status" value="1"/>
</dbReference>
<keyword evidence="21" id="KW-1185">Reference proteome</keyword>
<dbReference type="EMBL" id="CM007900">
    <property type="protein sequence ID" value="OTG07458.1"/>
    <property type="molecule type" value="Genomic_DNA"/>
</dbReference>
<evidence type="ECO:0000256" key="8">
    <source>
        <dbReference type="ARBA" id="ARBA00022777"/>
    </source>
</evidence>